<comment type="caution">
    <text evidence="4">The sequence shown here is derived from an EMBL/GenBank/DDBJ whole genome shotgun (WGS) entry which is preliminary data.</text>
</comment>
<accession>A0ABV9U3V7</accession>
<protein>
    <submittedName>
        <fullName evidence="4">Bifunctional phosphoglucose/phosphomannose isomerase</fullName>
    </submittedName>
</protein>
<dbReference type="InterPro" id="IPR046348">
    <property type="entry name" value="SIS_dom_sf"/>
</dbReference>
<dbReference type="GO" id="GO:0016853">
    <property type="term" value="F:isomerase activity"/>
    <property type="evidence" value="ECO:0007669"/>
    <property type="project" value="UniProtKB-KW"/>
</dbReference>
<dbReference type="RefSeq" id="WP_378258848.1">
    <property type="nucleotide sequence ID" value="NZ_JBHSIT010000007.1"/>
</dbReference>
<name>A0ABV9U3V7_9ACTN</name>
<proteinExistence type="inferred from homology"/>
<evidence type="ECO:0000256" key="1">
    <source>
        <dbReference type="ARBA" id="ARBA00010523"/>
    </source>
</evidence>
<dbReference type="InterPro" id="IPR001347">
    <property type="entry name" value="SIS_dom"/>
</dbReference>
<dbReference type="PROSITE" id="PS51464">
    <property type="entry name" value="SIS"/>
    <property type="match status" value="1"/>
</dbReference>
<keyword evidence="2 4" id="KW-0413">Isomerase</keyword>
<dbReference type="CDD" id="cd05637">
    <property type="entry name" value="SIS_PGI_PMI_2"/>
    <property type="match status" value="1"/>
</dbReference>
<evidence type="ECO:0000259" key="3">
    <source>
        <dbReference type="PROSITE" id="PS51464"/>
    </source>
</evidence>
<comment type="similarity">
    <text evidence="1">Belongs to the PGI/PMI family.</text>
</comment>
<dbReference type="Gene3D" id="3.40.50.10490">
    <property type="entry name" value="Glucose-6-phosphate isomerase like protein, domain 1"/>
    <property type="match status" value="2"/>
</dbReference>
<keyword evidence="5" id="KW-1185">Reference proteome</keyword>
<evidence type="ECO:0000256" key="2">
    <source>
        <dbReference type="ARBA" id="ARBA00023235"/>
    </source>
</evidence>
<evidence type="ECO:0000313" key="5">
    <source>
        <dbReference type="Proteomes" id="UP001595872"/>
    </source>
</evidence>
<dbReference type="Proteomes" id="UP001595872">
    <property type="component" value="Unassembled WGS sequence"/>
</dbReference>
<dbReference type="SUPFAM" id="SSF53697">
    <property type="entry name" value="SIS domain"/>
    <property type="match status" value="1"/>
</dbReference>
<feature type="domain" description="SIS" evidence="3">
    <location>
        <begin position="56"/>
        <end position="194"/>
    </location>
</feature>
<dbReference type="EMBL" id="JBHSIT010000007">
    <property type="protein sequence ID" value="MFC4910469.1"/>
    <property type="molecule type" value="Genomic_DNA"/>
</dbReference>
<evidence type="ECO:0000313" key="4">
    <source>
        <dbReference type="EMBL" id="MFC4910469.1"/>
    </source>
</evidence>
<dbReference type="InterPro" id="IPR019490">
    <property type="entry name" value="Glu6P/Mann6P_isomerase_C"/>
</dbReference>
<sequence length="391" mass="41182">MSAGPGDDPGAAAGFDESRLEDAAAVEAADPGGMLRQVASSAAQIREARVLAAEAGLDRIAEEGRPRAVVVAGMGGSGISGDVLAAVCGPGCPVPVLTVRDHRLPGWVGAADLVIAVSCSGATEETLAVAAEAARRGCRLLLVGGRNSPLAELAENTRGVFVPVRSVGQPRATLWGLTVPLLMAARALRLADVPDEVLESTATRLEDVAYRCRPDSEPFVNPAKRIALDLARDFPMVWGTSPLANVAAYRMCCQLNENAKYPGVFGELPEANHNQVVAFDGFFGRASGAGDPDDFFRDRTDDAEHGLHLVVMRDTDEHPQVARRREVSAELASARGVPVTEIRAEGEHPLERMATLVAVSDYVTVYLAIALGVDPTPVATIQELKARIADV</sequence>
<dbReference type="Pfam" id="PF10432">
    <property type="entry name" value="bact-PGI_C"/>
    <property type="match status" value="1"/>
</dbReference>
<reference evidence="5" key="1">
    <citation type="journal article" date="2019" name="Int. J. Syst. Evol. Microbiol.">
        <title>The Global Catalogue of Microorganisms (GCM) 10K type strain sequencing project: providing services to taxonomists for standard genome sequencing and annotation.</title>
        <authorList>
            <consortium name="The Broad Institute Genomics Platform"/>
            <consortium name="The Broad Institute Genome Sequencing Center for Infectious Disease"/>
            <person name="Wu L."/>
            <person name="Ma J."/>
        </authorList>
    </citation>
    <scope>NUCLEOTIDE SEQUENCE [LARGE SCALE GENOMIC DNA]</scope>
    <source>
        <strain evidence="5">KLKA75</strain>
    </source>
</reference>
<organism evidence="4 5">
    <name type="scientific">Actinomadura gamaensis</name>
    <dbReference type="NCBI Taxonomy" id="1763541"/>
    <lineage>
        <taxon>Bacteria</taxon>
        <taxon>Bacillati</taxon>
        <taxon>Actinomycetota</taxon>
        <taxon>Actinomycetes</taxon>
        <taxon>Streptosporangiales</taxon>
        <taxon>Thermomonosporaceae</taxon>
        <taxon>Actinomadura</taxon>
    </lineage>
</organism>
<gene>
    <name evidence="4" type="ORF">ACFPCY_24360</name>
</gene>